<keyword evidence="4" id="KW-1185">Reference proteome</keyword>
<feature type="domain" description="Secretion system C-terminal sorting" evidence="2">
    <location>
        <begin position="562"/>
        <end position="637"/>
    </location>
</feature>
<dbReference type="Pfam" id="PF18962">
    <property type="entry name" value="Por_Secre_tail"/>
    <property type="match status" value="1"/>
</dbReference>
<protein>
    <recommendedName>
        <fullName evidence="2">Secretion system C-terminal sorting domain-containing protein</fullName>
    </recommendedName>
</protein>
<evidence type="ECO:0000313" key="3">
    <source>
        <dbReference type="EMBL" id="OQP44087.1"/>
    </source>
</evidence>
<accession>A0ABX3NTH7</accession>
<dbReference type="InterPro" id="IPR013783">
    <property type="entry name" value="Ig-like_fold"/>
</dbReference>
<keyword evidence="1" id="KW-1133">Transmembrane helix</keyword>
<dbReference type="Proteomes" id="UP000192277">
    <property type="component" value="Unassembled WGS sequence"/>
</dbReference>
<name>A0ABX3NTH7_9BACT</name>
<feature type="transmembrane region" description="Helical" evidence="1">
    <location>
        <begin position="12"/>
        <end position="34"/>
    </location>
</feature>
<evidence type="ECO:0000259" key="2">
    <source>
        <dbReference type="Pfam" id="PF18962"/>
    </source>
</evidence>
<dbReference type="RefSeq" id="WP_014219099.1">
    <property type="nucleotide sequence ID" value="NZ_LWBO01000034.1"/>
</dbReference>
<gene>
    <name evidence="3" type="ORF">A4D02_11505</name>
</gene>
<evidence type="ECO:0000256" key="1">
    <source>
        <dbReference type="SAM" id="Phobius"/>
    </source>
</evidence>
<keyword evidence="1" id="KW-0472">Membrane</keyword>
<proteinExistence type="predicted"/>
<evidence type="ECO:0000313" key="4">
    <source>
        <dbReference type="Proteomes" id="UP000192277"/>
    </source>
</evidence>
<dbReference type="Gene3D" id="2.60.40.10">
    <property type="entry name" value="Immunoglobulins"/>
    <property type="match status" value="1"/>
</dbReference>
<dbReference type="EMBL" id="LWBO01000034">
    <property type="protein sequence ID" value="OQP44087.1"/>
    <property type="molecule type" value="Genomic_DNA"/>
</dbReference>
<dbReference type="InterPro" id="IPR026444">
    <property type="entry name" value="Secre_tail"/>
</dbReference>
<keyword evidence="1" id="KW-0812">Transmembrane</keyword>
<comment type="caution">
    <text evidence="3">The sequence shown here is derived from an EMBL/GenBank/DDBJ whole genome shotgun (WGS) entry which is preliminary data.</text>
</comment>
<reference evidence="3 4" key="1">
    <citation type="submission" date="2016-04" db="EMBL/GenBank/DDBJ databases">
        <authorList>
            <person name="Chen L."/>
            <person name="Zhuang W."/>
            <person name="Wang G."/>
        </authorList>
    </citation>
    <scope>NUCLEOTIDE SEQUENCE [LARGE SCALE GENOMIC DNA]</scope>
    <source>
        <strain evidence="4">GR20</strain>
    </source>
</reference>
<sequence>MEKLYRSIGNSSCLFGTPVPFTLSLLFFLLFTIAGQAQVTYNAYAKVTGIATVSGKSQLTITNASTAGHTWGVNDEVIVLQTQDNVISGTTNNSSFGLLSGISNAGAYEIAVISGLGAGTITLNKVLTKPFNTGSNASVQVVSFTSLSAGNFTTTANITALPWDGTKGRGGVVAITVPGTLTIKHTITVDGQGFAGGAASSNSSTPTCGSTGNYTSNSTIYGAKGEGIYLVNTVTDPTFVRGRARILTGGGGGNSGGAGGGGGSNYSAGGDGSYYWTCSDGGGLGGVALNLSMATGTRAFLGGGGGGAQGNNGTQTAGGNGGGIIFIRAGSINTNCGSGTPKITANGAKPATSGSDGAGGGGAAGTIVLQVGSYTVPGACPLTIQANGGDGGDVNSFFPYGAGGGGGQGAVMISGSPAMSNITTITVPGAGGAISNFFSGNAANASGTNVSGVVGGIGIVLPVRLTYFGAENKNDKAVLTWSSADEQNVTYTVERSTDGSNFTAIGRVVGTGQSNYTYTDANPINGTVYYRLIMTGDQTAKTTYSSIVSVSASNATQVAMAYPNPAHDHFYVRISGNNTNKLYKVAVTDLAGQVVYSTTGIPANNIIKVTPGRTLKPGLYMFKVTGDGFEQSGKLMIQ</sequence>
<dbReference type="NCBIfam" id="TIGR04183">
    <property type="entry name" value="Por_Secre_tail"/>
    <property type="match status" value="1"/>
</dbReference>
<organism evidence="3 4">
    <name type="scientific">Niastella koreensis</name>
    <dbReference type="NCBI Taxonomy" id="354356"/>
    <lineage>
        <taxon>Bacteria</taxon>
        <taxon>Pseudomonadati</taxon>
        <taxon>Bacteroidota</taxon>
        <taxon>Chitinophagia</taxon>
        <taxon>Chitinophagales</taxon>
        <taxon>Chitinophagaceae</taxon>
        <taxon>Niastella</taxon>
    </lineage>
</organism>